<dbReference type="InterPro" id="IPR002577">
    <property type="entry name" value="HTH_HxlR"/>
</dbReference>
<feature type="domain" description="HTH hxlR-type" evidence="4">
    <location>
        <begin position="12"/>
        <end position="109"/>
    </location>
</feature>
<evidence type="ECO:0000313" key="6">
    <source>
        <dbReference type="Proteomes" id="UP000521748"/>
    </source>
</evidence>
<dbReference type="EMBL" id="JACBYQ010000002">
    <property type="protein sequence ID" value="NYE96356.1"/>
    <property type="molecule type" value="Genomic_DNA"/>
</dbReference>
<accession>A0A7Y9LVJ5</accession>
<dbReference type="AlphaFoldDB" id="A0A7Y9LVJ5"/>
<proteinExistence type="predicted"/>
<evidence type="ECO:0000256" key="3">
    <source>
        <dbReference type="ARBA" id="ARBA00023163"/>
    </source>
</evidence>
<evidence type="ECO:0000259" key="4">
    <source>
        <dbReference type="PROSITE" id="PS51118"/>
    </source>
</evidence>
<dbReference type="Proteomes" id="UP000521748">
    <property type="component" value="Unassembled WGS sequence"/>
</dbReference>
<dbReference type="GO" id="GO:0003677">
    <property type="term" value="F:DNA binding"/>
    <property type="evidence" value="ECO:0007669"/>
    <property type="project" value="UniProtKB-KW"/>
</dbReference>
<gene>
    <name evidence="5" type="ORF">FHU41_002606</name>
</gene>
<dbReference type="InterPro" id="IPR036388">
    <property type="entry name" value="WH-like_DNA-bd_sf"/>
</dbReference>
<keyword evidence="1" id="KW-0805">Transcription regulation</keyword>
<dbReference type="Gene3D" id="1.10.10.10">
    <property type="entry name" value="Winged helix-like DNA-binding domain superfamily/Winged helix DNA-binding domain"/>
    <property type="match status" value="1"/>
</dbReference>
<name>A0A7Y9LVJ5_9MICC</name>
<evidence type="ECO:0000256" key="1">
    <source>
        <dbReference type="ARBA" id="ARBA00023015"/>
    </source>
</evidence>
<dbReference type="PANTHER" id="PTHR33204">
    <property type="entry name" value="TRANSCRIPTIONAL REGULATOR, MARR FAMILY"/>
    <property type="match status" value="1"/>
</dbReference>
<keyword evidence="6" id="KW-1185">Reference proteome</keyword>
<dbReference type="SUPFAM" id="SSF46785">
    <property type="entry name" value="Winged helix' DNA-binding domain"/>
    <property type="match status" value="1"/>
</dbReference>
<dbReference type="Pfam" id="PF01638">
    <property type="entry name" value="HxlR"/>
    <property type="match status" value="1"/>
</dbReference>
<evidence type="ECO:0000256" key="2">
    <source>
        <dbReference type="ARBA" id="ARBA00023125"/>
    </source>
</evidence>
<keyword evidence="2 5" id="KW-0238">DNA-binding</keyword>
<dbReference type="PROSITE" id="PS51118">
    <property type="entry name" value="HTH_HXLR"/>
    <property type="match status" value="1"/>
</dbReference>
<comment type="caution">
    <text evidence="5">The sequence shown here is derived from an EMBL/GenBank/DDBJ whole genome shotgun (WGS) entry which is preliminary data.</text>
</comment>
<dbReference type="InterPro" id="IPR036390">
    <property type="entry name" value="WH_DNA-bd_sf"/>
</dbReference>
<keyword evidence="3" id="KW-0804">Transcription</keyword>
<dbReference type="PANTHER" id="PTHR33204:SF18">
    <property type="entry name" value="TRANSCRIPTIONAL REGULATORY PROTEIN"/>
    <property type="match status" value="1"/>
</dbReference>
<dbReference type="RefSeq" id="WP_179390018.1">
    <property type="nucleotide sequence ID" value="NZ_JACBYQ010000002.1"/>
</dbReference>
<sequence length="153" mass="16942">MSPDFKPTPRECSITDALAVLGDRYSLAIVRELFYGNRRFVDLIAQLAAPRSLLASRLSTLVEVGVIERRQYSQRPPRDEYVLTAAGRDLMPVLLALKEWGDNWCRGGEQTAIFRHDCGAELHAVATCASCGAEIEFENLEVIGGTNPPDIHL</sequence>
<organism evidence="5 6">
    <name type="scientific">Psychromicrobium silvestre</name>
    <dbReference type="NCBI Taxonomy" id="1645614"/>
    <lineage>
        <taxon>Bacteria</taxon>
        <taxon>Bacillati</taxon>
        <taxon>Actinomycetota</taxon>
        <taxon>Actinomycetes</taxon>
        <taxon>Micrococcales</taxon>
        <taxon>Micrococcaceae</taxon>
        <taxon>Psychromicrobium</taxon>
    </lineage>
</organism>
<evidence type="ECO:0000313" key="5">
    <source>
        <dbReference type="EMBL" id="NYE96356.1"/>
    </source>
</evidence>
<reference evidence="5 6" key="1">
    <citation type="submission" date="2020-07" db="EMBL/GenBank/DDBJ databases">
        <title>Sequencing the genomes of 1000 actinobacteria strains.</title>
        <authorList>
            <person name="Klenk H.-P."/>
        </authorList>
    </citation>
    <scope>NUCLEOTIDE SEQUENCE [LARGE SCALE GENOMIC DNA]</scope>
    <source>
        <strain evidence="5 6">DSM 102047</strain>
    </source>
</reference>
<protein>
    <submittedName>
        <fullName evidence="5">DNA-binding HxlR family transcriptional regulator</fullName>
    </submittedName>
</protein>